<dbReference type="AlphaFoldDB" id="A0A5P2HBR5"/>
<dbReference type="InterPro" id="IPR013752">
    <property type="entry name" value="KPA_reductase"/>
</dbReference>
<sequence length="306" mass="32932">MKIAVIGSGGVGGFYGFKLQQAGHDVTFVARGAHLRAMQEGGLHIEGDNGELQSLKKVKVTDDIRSLDRPDIILIAVKLWDLESIAQELQTIAGPDTAVLSLQNGVIKDHVLRRVFGEAAVIGGVGYVATTIGRPGVIRQTGALQRVTLGEYDGVHRERSAQLVKSFAEMGVDALLAHDIQRVLWEKYVFLVGLSSMTCLTHLTIGPIRESEGSRGVLRSVIAEGVQVGRALGVRLPEDYADQCMKLVDNLPYTMTSSMFHDLEKGNRIELPWLGGGVVSLAKEAGVDAPVNTLIANALSPYVNGR</sequence>
<evidence type="ECO:0000256" key="1">
    <source>
        <dbReference type="ARBA" id="ARBA00002919"/>
    </source>
</evidence>
<evidence type="ECO:0000256" key="5">
    <source>
        <dbReference type="ARBA" id="ARBA00019465"/>
    </source>
</evidence>
<keyword evidence="7 11" id="KW-0521">NADP</keyword>
<evidence type="ECO:0000313" key="14">
    <source>
        <dbReference type="EMBL" id="QET05198.1"/>
    </source>
</evidence>
<dbReference type="UniPathway" id="UPA00028">
    <property type="reaction ID" value="UER00004"/>
</dbReference>
<dbReference type="PANTHER" id="PTHR21708:SF26">
    <property type="entry name" value="2-DEHYDROPANTOATE 2-REDUCTASE"/>
    <property type="match status" value="1"/>
</dbReference>
<evidence type="ECO:0000256" key="9">
    <source>
        <dbReference type="ARBA" id="ARBA00032024"/>
    </source>
</evidence>
<dbReference type="RefSeq" id="WP_150375255.1">
    <property type="nucleotide sequence ID" value="NZ_CP044067.1"/>
</dbReference>
<dbReference type="EC" id="1.1.1.169" evidence="4 11"/>
<keyword evidence="8 11" id="KW-0560">Oxidoreductase</keyword>
<dbReference type="SUPFAM" id="SSF51735">
    <property type="entry name" value="NAD(P)-binding Rossmann-fold domains"/>
    <property type="match status" value="1"/>
</dbReference>
<evidence type="ECO:0000256" key="8">
    <source>
        <dbReference type="ARBA" id="ARBA00023002"/>
    </source>
</evidence>
<dbReference type="EMBL" id="CP044067">
    <property type="protein sequence ID" value="QET05198.1"/>
    <property type="molecule type" value="Genomic_DNA"/>
</dbReference>
<evidence type="ECO:0000259" key="12">
    <source>
        <dbReference type="Pfam" id="PF02558"/>
    </source>
</evidence>
<evidence type="ECO:0000256" key="3">
    <source>
        <dbReference type="ARBA" id="ARBA00007870"/>
    </source>
</evidence>
<dbReference type="FunFam" id="1.10.1040.10:FF:000017">
    <property type="entry name" value="2-dehydropantoate 2-reductase"/>
    <property type="match status" value="1"/>
</dbReference>
<dbReference type="PANTHER" id="PTHR21708">
    <property type="entry name" value="PROBABLE 2-DEHYDROPANTOATE 2-REDUCTASE"/>
    <property type="match status" value="1"/>
</dbReference>
<dbReference type="InterPro" id="IPR013328">
    <property type="entry name" value="6PGD_dom2"/>
</dbReference>
<keyword evidence="6 11" id="KW-0566">Pantothenate biosynthesis</keyword>
<comment type="function">
    <text evidence="1 11">Catalyzes the NADPH-dependent reduction of ketopantoate into pantoic acid.</text>
</comment>
<evidence type="ECO:0000313" key="15">
    <source>
        <dbReference type="Proteomes" id="UP000322822"/>
    </source>
</evidence>
<evidence type="ECO:0000256" key="10">
    <source>
        <dbReference type="ARBA" id="ARBA00048793"/>
    </source>
</evidence>
<dbReference type="FunFam" id="3.40.50.720:FF:000307">
    <property type="entry name" value="2-dehydropantoate 2-reductase"/>
    <property type="match status" value="1"/>
</dbReference>
<protein>
    <recommendedName>
        <fullName evidence="5 11">2-dehydropantoate 2-reductase</fullName>
        <ecNumber evidence="4 11">1.1.1.169</ecNumber>
    </recommendedName>
    <alternativeName>
        <fullName evidence="9 11">Ketopantoate reductase</fullName>
    </alternativeName>
</protein>
<gene>
    <name evidence="14" type="ORF">FOB72_24515</name>
</gene>
<dbReference type="InterPro" id="IPR036291">
    <property type="entry name" value="NAD(P)-bd_dom_sf"/>
</dbReference>
<dbReference type="InterPro" id="IPR008927">
    <property type="entry name" value="6-PGluconate_DH-like_C_sf"/>
</dbReference>
<dbReference type="Proteomes" id="UP000322822">
    <property type="component" value="Chromosome 2"/>
</dbReference>
<reference evidence="14 15" key="1">
    <citation type="submission" date="2019-09" db="EMBL/GenBank/DDBJ databases">
        <title>FDA dAtabase for Regulatory Grade micrObial Sequences (FDA-ARGOS): Supporting development and validation of Infectious Disease Dx tests.</title>
        <authorList>
            <person name="Sciortino C."/>
            <person name="Tallon L."/>
            <person name="Sadzewicz L."/>
            <person name="Vavikolanu K."/>
            <person name="Mehta A."/>
            <person name="Aluvathingal J."/>
            <person name="Nadendla S."/>
            <person name="Nandy P."/>
            <person name="Geyer C."/>
            <person name="Yan Y."/>
            <person name="Sichtig H."/>
        </authorList>
    </citation>
    <scope>NUCLEOTIDE SEQUENCE [LARGE SCALE GENOMIC DNA]</scope>
    <source>
        <strain evidence="14 15">FDAARGOS_664</strain>
    </source>
</reference>
<evidence type="ECO:0000256" key="7">
    <source>
        <dbReference type="ARBA" id="ARBA00022857"/>
    </source>
</evidence>
<evidence type="ECO:0000259" key="13">
    <source>
        <dbReference type="Pfam" id="PF08546"/>
    </source>
</evidence>
<comment type="pathway">
    <text evidence="2 11">Cofactor biosynthesis; (R)-pantothenate biosynthesis; (R)-pantoate from 3-methyl-2-oxobutanoate: step 2/2.</text>
</comment>
<dbReference type="InterPro" id="IPR051402">
    <property type="entry name" value="KPR-Related"/>
</dbReference>
<dbReference type="Gene3D" id="3.40.50.720">
    <property type="entry name" value="NAD(P)-binding Rossmann-like Domain"/>
    <property type="match status" value="1"/>
</dbReference>
<dbReference type="NCBIfam" id="TIGR00745">
    <property type="entry name" value="apbA_panE"/>
    <property type="match status" value="1"/>
</dbReference>
<proteinExistence type="inferred from homology"/>
<comment type="similarity">
    <text evidence="3 11">Belongs to the ketopantoate reductase family.</text>
</comment>
<feature type="domain" description="Ketopantoate reductase N-terminal" evidence="12">
    <location>
        <begin position="3"/>
        <end position="153"/>
    </location>
</feature>
<evidence type="ECO:0000256" key="2">
    <source>
        <dbReference type="ARBA" id="ARBA00004994"/>
    </source>
</evidence>
<dbReference type="Pfam" id="PF08546">
    <property type="entry name" value="ApbA_C"/>
    <property type="match status" value="1"/>
</dbReference>
<dbReference type="Pfam" id="PF02558">
    <property type="entry name" value="ApbA"/>
    <property type="match status" value="1"/>
</dbReference>
<dbReference type="GO" id="GO:0005737">
    <property type="term" value="C:cytoplasm"/>
    <property type="evidence" value="ECO:0007669"/>
    <property type="project" value="TreeGrafter"/>
</dbReference>
<dbReference type="SUPFAM" id="SSF48179">
    <property type="entry name" value="6-phosphogluconate dehydrogenase C-terminal domain-like"/>
    <property type="match status" value="1"/>
</dbReference>
<dbReference type="GO" id="GO:0008677">
    <property type="term" value="F:2-dehydropantoate 2-reductase activity"/>
    <property type="evidence" value="ECO:0007669"/>
    <property type="project" value="UniProtKB-EC"/>
</dbReference>
<dbReference type="GO" id="GO:0015940">
    <property type="term" value="P:pantothenate biosynthetic process"/>
    <property type="evidence" value="ECO:0007669"/>
    <property type="project" value="UniProtKB-UniPathway"/>
</dbReference>
<comment type="catalytic activity">
    <reaction evidence="10 11">
        <text>(R)-pantoate + NADP(+) = 2-dehydropantoate + NADPH + H(+)</text>
        <dbReference type="Rhea" id="RHEA:16233"/>
        <dbReference type="ChEBI" id="CHEBI:11561"/>
        <dbReference type="ChEBI" id="CHEBI:15378"/>
        <dbReference type="ChEBI" id="CHEBI:15980"/>
        <dbReference type="ChEBI" id="CHEBI:57783"/>
        <dbReference type="ChEBI" id="CHEBI:58349"/>
        <dbReference type="EC" id="1.1.1.169"/>
    </reaction>
</comment>
<dbReference type="OrthoDB" id="8555723at2"/>
<dbReference type="Gene3D" id="1.10.1040.10">
    <property type="entry name" value="N-(1-d-carboxylethyl)-l-norvaline Dehydrogenase, domain 2"/>
    <property type="match status" value="1"/>
</dbReference>
<accession>A0A5P2HBR5</accession>
<evidence type="ECO:0000256" key="6">
    <source>
        <dbReference type="ARBA" id="ARBA00022655"/>
    </source>
</evidence>
<evidence type="ECO:0000256" key="11">
    <source>
        <dbReference type="RuleBase" id="RU362068"/>
    </source>
</evidence>
<feature type="domain" description="Ketopantoate reductase C-terminal" evidence="13">
    <location>
        <begin position="179"/>
        <end position="300"/>
    </location>
</feature>
<dbReference type="InterPro" id="IPR013332">
    <property type="entry name" value="KPR_N"/>
</dbReference>
<name>A0A5P2HBR5_9BURK</name>
<dbReference type="InterPro" id="IPR003710">
    <property type="entry name" value="ApbA"/>
</dbReference>
<evidence type="ECO:0000256" key="4">
    <source>
        <dbReference type="ARBA" id="ARBA00013014"/>
    </source>
</evidence>
<organism evidence="14 15">
    <name type="scientific">Cupriavidus pauculus</name>
    <dbReference type="NCBI Taxonomy" id="82633"/>
    <lineage>
        <taxon>Bacteria</taxon>
        <taxon>Pseudomonadati</taxon>
        <taxon>Pseudomonadota</taxon>
        <taxon>Betaproteobacteria</taxon>
        <taxon>Burkholderiales</taxon>
        <taxon>Burkholderiaceae</taxon>
        <taxon>Cupriavidus</taxon>
    </lineage>
</organism>